<dbReference type="InterPro" id="IPR014710">
    <property type="entry name" value="RmlC-like_jellyroll"/>
</dbReference>
<evidence type="ECO:0000313" key="1">
    <source>
        <dbReference type="EMBL" id="OGY12926.1"/>
    </source>
</evidence>
<dbReference type="Gene3D" id="2.60.120.10">
    <property type="entry name" value="Jelly Rolls"/>
    <property type="match status" value="1"/>
</dbReference>
<protein>
    <recommendedName>
        <fullName evidence="3">Cupin 2 conserved barrel domain-containing protein</fullName>
    </recommendedName>
</protein>
<dbReference type="EMBL" id="MHCA01000004">
    <property type="protein sequence ID" value="OGY12926.1"/>
    <property type="molecule type" value="Genomic_DNA"/>
</dbReference>
<proteinExistence type="predicted"/>
<accession>A0A1G1VC77</accession>
<gene>
    <name evidence="1" type="ORF">A3F61_00700</name>
</gene>
<evidence type="ECO:0008006" key="3">
    <source>
        <dbReference type="Google" id="ProtNLM"/>
    </source>
</evidence>
<dbReference type="SUPFAM" id="SSF51182">
    <property type="entry name" value="RmlC-like cupins"/>
    <property type="match status" value="1"/>
</dbReference>
<dbReference type="STRING" id="1797517.A3F61_00700"/>
<evidence type="ECO:0000313" key="2">
    <source>
        <dbReference type="Proteomes" id="UP000178272"/>
    </source>
</evidence>
<comment type="caution">
    <text evidence="1">The sequence shown here is derived from an EMBL/GenBank/DDBJ whole genome shotgun (WGS) entry which is preliminary data.</text>
</comment>
<name>A0A1G1VC77_9BACT</name>
<dbReference type="AlphaFoldDB" id="A0A1G1VC77"/>
<reference evidence="1 2" key="1">
    <citation type="journal article" date="2016" name="Nat. Commun.">
        <title>Thousands of microbial genomes shed light on interconnected biogeochemical processes in an aquifer system.</title>
        <authorList>
            <person name="Anantharaman K."/>
            <person name="Brown C.T."/>
            <person name="Hug L.A."/>
            <person name="Sharon I."/>
            <person name="Castelle C.J."/>
            <person name="Probst A.J."/>
            <person name="Thomas B.C."/>
            <person name="Singh A."/>
            <person name="Wilkins M.J."/>
            <person name="Karaoz U."/>
            <person name="Brodie E.L."/>
            <person name="Williams K.H."/>
            <person name="Hubbard S.S."/>
            <person name="Banfield J.F."/>
        </authorList>
    </citation>
    <scope>NUCLEOTIDE SEQUENCE [LARGE SCALE GENOMIC DNA]</scope>
</reference>
<dbReference type="Proteomes" id="UP000178272">
    <property type="component" value="Unassembled WGS sequence"/>
</dbReference>
<sequence length="107" mass="12141">MKIHKYENFIKGWFVGDFPKALTRTKNFEVAVKVYKKGDKEDAHFHKVAEEMTMVVYGKCRMNDLILEKGDLAVVEPGESVEFEALEDSSNVVVKIPSVKGDKYLVG</sequence>
<dbReference type="CDD" id="cd02208">
    <property type="entry name" value="cupin_RmlC-like"/>
    <property type="match status" value="1"/>
</dbReference>
<dbReference type="InterPro" id="IPR011051">
    <property type="entry name" value="RmlC_Cupin_sf"/>
</dbReference>
<organism evidence="1 2">
    <name type="scientific">Candidatus Blackburnbacteria bacterium RIFCSPHIGHO2_12_FULL_41_13b</name>
    <dbReference type="NCBI Taxonomy" id="1797517"/>
    <lineage>
        <taxon>Bacteria</taxon>
        <taxon>Candidatus Blackburniibacteriota</taxon>
    </lineage>
</organism>